<keyword evidence="3" id="KW-1185">Reference proteome</keyword>
<dbReference type="Proteomes" id="UP000198601">
    <property type="component" value="Unassembled WGS sequence"/>
</dbReference>
<dbReference type="EMBL" id="FMTT01000003">
    <property type="protein sequence ID" value="SCW33324.1"/>
    <property type="molecule type" value="Genomic_DNA"/>
</dbReference>
<organism evidence="2 3">
    <name type="scientific">Paenibacillus tianmuensis</name>
    <dbReference type="NCBI Taxonomy" id="624147"/>
    <lineage>
        <taxon>Bacteria</taxon>
        <taxon>Bacillati</taxon>
        <taxon>Bacillota</taxon>
        <taxon>Bacilli</taxon>
        <taxon>Bacillales</taxon>
        <taxon>Paenibacillaceae</taxon>
        <taxon>Paenibacillus</taxon>
    </lineage>
</organism>
<dbReference type="PANTHER" id="PTHR43252:SF2">
    <property type="entry name" value="TRANSCRIPTION REGULATOR, PADR-LIKE FAMILY"/>
    <property type="match status" value="1"/>
</dbReference>
<reference evidence="3" key="1">
    <citation type="submission" date="2016-10" db="EMBL/GenBank/DDBJ databases">
        <authorList>
            <person name="Varghese N."/>
            <person name="Submissions S."/>
        </authorList>
    </citation>
    <scope>NUCLEOTIDE SEQUENCE [LARGE SCALE GENOMIC DNA]</scope>
    <source>
        <strain evidence="3">CGMCC 1.8946</strain>
    </source>
</reference>
<dbReference type="Pfam" id="PF03551">
    <property type="entry name" value="PadR"/>
    <property type="match status" value="1"/>
</dbReference>
<proteinExistence type="predicted"/>
<evidence type="ECO:0000313" key="3">
    <source>
        <dbReference type="Proteomes" id="UP000198601"/>
    </source>
</evidence>
<dbReference type="InterPro" id="IPR005149">
    <property type="entry name" value="Tscrpt_reg_PadR_N"/>
</dbReference>
<dbReference type="SUPFAM" id="SSF46785">
    <property type="entry name" value="Winged helix' DNA-binding domain"/>
    <property type="match status" value="1"/>
</dbReference>
<gene>
    <name evidence="2" type="ORF">SAMN04487970_100376</name>
</gene>
<evidence type="ECO:0000313" key="2">
    <source>
        <dbReference type="EMBL" id="SCW33324.1"/>
    </source>
</evidence>
<evidence type="ECO:0000259" key="1">
    <source>
        <dbReference type="Pfam" id="PF03551"/>
    </source>
</evidence>
<dbReference type="STRING" id="624147.SAMN04487970_100376"/>
<dbReference type="Gene3D" id="1.10.10.10">
    <property type="entry name" value="Winged helix-like DNA-binding domain superfamily/Winged helix DNA-binding domain"/>
    <property type="match status" value="1"/>
</dbReference>
<sequence length="213" mass="24916">MFYFNRHDGEHRKSERTKGQHMLWLQEDHRVRYKRGRSSGGCEEGKQRFFKRGEFKYALLELLVSEPMHGYQLIKAMEDRTGGLYVPSAGSIYPNLQLLEDMSLITAKEANGKRLYRITEAGLVCLQERKSRDQDCWEREGRRRPDADLEKSDLREMMKEWSEVIFLIARAAKKSGCSPEQYVKFRGIIEKLQLDLTQLLDGCDDTLSEDNRS</sequence>
<feature type="domain" description="Transcription regulator PadR N-terminal" evidence="1">
    <location>
        <begin position="59"/>
        <end position="126"/>
    </location>
</feature>
<dbReference type="InterPro" id="IPR036388">
    <property type="entry name" value="WH-like_DNA-bd_sf"/>
</dbReference>
<accession>A0A1G4PLU3</accession>
<dbReference type="AlphaFoldDB" id="A0A1G4PLU3"/>
<dbReference type="InterPro" id="IPR036390">
    <property type="entry name" value="WH_DNA-bd_sf"/>
</dbReference>
<dbReference type="PANTHER" id="PTHR43252">
    <property type="entry name" value="TRANSCRIPTIONAL REGULATOR YQJI"/>
    <property type="match status" value="1"/>
</dbReference>
<protein>
    <submittedName>
        <fullName evidence="2">Transcriptional regulator PadR-like family protein</fullName>
    </submittedName>
</protein>
<name>A0A1G4PLU3_9BACL</name>